<feature type="transmembrane region" description="Helical" evidence="1">
    <location>
        <begin position="36"/>
        <end position="57"/>
    </location>
</feature>
<dbReference type="OrthoDB" id="9769653at2"/>
<dbReference type="AlphaFoldDB" id="A0A8B2P789"/>
<dbReference type="InterPro" id="IPR005804">
    <property type="entry name" value="FA_desaturase_dom"/>
</dbReference>
<evidence type="ECO:0000313" key="4">
    <source>
        <dbReference type="Proteomes" id="UP000249590"/>
    </source>
</evidence>
<keyword evidence="4" id="KW-1185">Reference proteome</keyword>
<dbReference type="EMBL" id="QHHQ01000001">
    <property type="protein sequence ID" value="RAI04479.1"/>
    <property type="molecule type" value="Genomic_DNA"/>
</dbReference>
<dbReference type="PANTHER" id="PTHR19353">
    <property type="entry name" value="FATTY ACID DESATURASE 2"/>
    <property type="match status" value="1"/>
</dbReference>
<keyword evidence="1" id="KW-1133">Transmembrane helix</keyword>
<feature type="domain" description="Fatty acid desaturase" evidence="2">
    <location>
        <begin position="67"/>
        <end position="307"/>
    </location>
</feature>
<evidence type="ECO:0000256" key="1">
    <source>
        <dbReference type="SAM" id="Phobius"/>
    </source>
</evidence>
<organism evidence="3 4">
    <name type="scientific">Acuticoccus sediminis</name>
    <dbReference type="NCBI Taxonomy" id="2184697"/>
    <lineage>
        <taxon>Bacteria</taxon>
        <taxon>Pseudomonadati</taxon>
        <taxon>Pseudomonadota</taxon>
        <taxon>Alphaproteobacteria</taxon>
        <taxon>Hyphomicrobiales</taxon>
        <taxon>Amorphaceae</taxon>
        <taxon>Acuticoccus</taxon>
    </lineage>
</organism>
<dbReference type="InterPro" id="IPR012171">
    <property type="entry name" value="Fatty_acid_desaturase"/>
</dbReference>
<accession>A0A8B2P789</accession>
<comment type="caution">
    <text evidence="3">The sequence shown here is derived from an EMBL/GenBank/DDBJ whole genome shotgun (WGS) entry which is preliminary data.</text>
</comment>
<dbReference type="Pfam" id="PF00487">
    <property type="entry name" value="FA_desaturase"/>
    <property type="match status" value="1"/>
</dbReference>
<feature type="transmembrane region" description="Helical" evidence="1">
    <location>
        <begin position="63"/>
        <end position="82"/>
    </location>
</feature>
<dbReference type="GO" id="GO:0016020">
    <property type="term" value="C:membrane"/>
    <property type="evidence" value="ECO:0007669"/>
    <property type="project" value="TreeGrafter"/>
</dbReference>
<dbReference type="GO" id="GO:0006629">
    <property type="term" value="P:lipid metabolic process"/>
    <property type="evidence" value="ECO:0007669"/>
    <property type="project" value="InterPro"/>
</dbReference>
<name>A0A8B2P789_9HYPH</name>
<dbReference type="GO" id="GO:0016717">
    <property type="term" value="F:oxidoreductase activity, acting on paired donors, with oxidation of a pair of donors resulting in the reduction of molecular oxygen to two molecules of water"/>
    <property type="evidence" value="ECO:0007669"/>
    <property type="project" value="TreeGrafter"/>
</dbReference>
<dbReference type="RefSeq" id="WP_111344007.1">
    <property type="nucleotide sequence ID" value="NZ_QHHQ01000001.1"/>
</dbReference>
<reference evidence="3 4" key="1">
    <citation type="submission" date="2018-05" db="EMBL/GenBank/DDBJ databases">
        <title>Acuticoccus sediminis sp. nov., isolated from deep-sea sediment of Indian Ocean.</title>
        <authorList>
            <person name="Liu X."/>
            <person name="Lai Q."/>
            <person name="Du Y."/>
            <person name="Sun F."/>
            <person name="Zhang X."/>
            <person name="Wang S."/>
            <person name="Shao Z."/>
        </authorList>
    </citation>
    <scope>NUCLEOTIDE SEQUENCE [LARGE SCALE GENOMIC DNA]</scope>
    <source>
        <strain evidence="3 4">PTG4-2</strain>
    </source>
</reference>
<feature type="transmembrane region" description="Helical" evidence="1">
    <location>
        <begin position="192"/>
        <end position="213"/>
    </location>
</feature>
<dbReference type="CDD" id="cd03507">
    <property type="entry name" value="Delta12-FADS-like"/>
    <property type="match status" value="1"/>
</dbReference>
<sequence>MVAPRRPPALDRSEARDPRALSRALKAYAAPDVGRSLFEVAISVAPFVGLWFAMWLALSAVGYALTLVLAVPAAGFLVRIFLIQHDCGHGAVFNRQSVNNWLGRVLGVVTPTPYDHWRRTHALHHAGSGNLDRRGIGDVETLTVHEYLALGRWGRLRYRLYRHPLILFGGGPFFVFLLHHRLPIGFMRAGRIHWVSTMGTNLAIAGAVGGMAWAIGIVPFLMIHLPIVLLASAAGVWLFYVQHQFEETQWDTSDRWTHPTAALGGSSHYDLPTVLRWVTANIGIHHVHHLSSRIPHYRLPEVLRDFPELREINRLTFADSLKCVRLMLWDEGHRRLVSLRSIRQGPAKP</sequence>
<evidence type="ECO:0000259" key="2">
    <source>
        <dbReference type="Pfam" id="PF00487"/>
    </source>
</evidence>
<evidence type="ECO:0000313" key="3">
    <source>
        <dbReference type="EMBL" id="RAI04479.1"/>
    </source>
</evidence>
<keyword evidence="1" id="KW-0812">Transmembrane</keyword>
<dbReference type="PANTHER" id="PTHR19353:SF73">
    <property type="entry name" value="FATTY ACID DESATURASE"/>
    <property type="match status" value="1"/>
</dbReference>
<gene>
    <name evidence="3" type="ORF">DLJ53_02910</name>
</gene>
<feature type="transmembrane region" description="Helical" evidence="1">
    <location>
        <begin position="160"/>
        <end position="180"/>
    </location>
</feature>
<keyword evidence="1" id="KW-0472">Membrane</keyword>
<feature type="transmembrane region" description="Helical" evidence="1">
    <location>
        <begin position="220"/>
        <end position="240"/>
    </location>
</feature>
<protein>
    <submittedName>
        <fullName evidence="3">Fatty acid desaturase</fullName>
    </submittedName>
</protein>
<dbReference type="Proteomes" id="UP000249590">
    <property type="component" value="Unassembled WGS sequence"/>
</dbReference>
<proteinExistence type="predicted"/>